<proteinExistence type="inferred from homology"/>
<dbReference type="HAMAP" id="MF_01864">
    <property type="entry name" value="tRNA_metthiotr_MiaB"/>
    <property type="match status" value="1"/>
</dbReference>
<dbReference type="InterPro" id="IPR020612">
    <property type="entry name" value="Methylthiotransferase_CS"/>
</dbReference>
<evidence type="ECO:0000259" key="17">
    <source>
        <dbReference type="PROSITE" id="PS51918"/>
    </source>
</evidence>
<dbReference type="SFLD" id="SFLDF00273">
    <property type="entry name" value="(dimethylallyl)adenosine_tRNA"/>
    <property type="match status" value="1"/>
</dbReference>
<keyword evidence="2 13" id="KW-0004">4Fe-4S</keyword>
<dbReference type="AlphaFoldDB" id="A0A7W0HJZ9"/>
<dbReference type="SFLD" id="SFLDG01061">
    <property type="entry name" value="methylthiotransferase"/>
    <property type="match status" value="1"/>
</dbReference>
<dbReference type="CDD" id="cd01335">
    <property type="entry name" value="Radical_SAM"/>
    <property type="match status" value="1"/>
</dbReference>
<keyword evidence="6 13" id="KW-0479">Metal-binding</keyword>
<sequence length="504" mass="56440">MEHKRRNNAAMARQKPKHVMIQTLGCQMNVYDSEKMEQTLAEMGYAPVDSPSKADLVIVNTCAIREKAEQKVMSSVGRLCGIKRRRPHMAIAVAGCVAQYQSEKIFKRFDGVDLILGTRVIHRLADHVRALEQRHGRIVDVEMPDKNADKTGTEPEIRIPQNPEPAPVNPAPPRPDSGVSRFVTIMRGCDNFCAYCVVPYVRGRETSRRPEDIISEVGDCVDAGAREITLLGQNVNSYGKKEGLCTFAELLDRVSEISGLERIRFVTSHPKDLSDELVTAFSRLDKLCNHIHLPVQSGANPVLKRMNRKYTREMYLERLGKLRSVRPDIAVTSDFIVGFPGETPDDFEMTLDLLRIVEFDTLFAFEYSDRSLAPARRFSPKIDDEQKHHRLRQLLDCQAQITRRIYAGLAGQSARVLVEGFSKRSRQMDLQGTDHEIEMSGRTSENRIVNFSVDPRHGSPENLVGRLVDVVIERACANSLKGAMTIPEAPVVGAITKGGKTHAA</sequence>
<dbReference type="InterPro" id="IPR006463">
    <property type="entry name" value="MiaB_methiolase"/>
</dbReference>
<keyword evidence="8 13" id="KW-0411">Iron-sulfur</keyword>
<comment type="subunit">
    <text evidence="13">Monomer.</text>
</comment>
<evidence type="ECO:0000256" key="4">
    <source>
        <dbReference type="ARBA" id="ARBA00022679"/>
    </source>
</evidence>
<comment type="function">
    <text evidence="1 13">Catalyzes the methylthiolation of N6-(dimethylallyl)adenosine (i(6)A), leading to the formation of 2-methylthio-N6-(dimethylallyl)adenosine (ms(2)i(6)A) at position 37 in tRNAs that read codons beginning with uridine.</text>
</comment>
<dbReference type="Pfam" id="PF04055">
    <property type="entry name" value="Radical_SAM"/>
    <property type="match status" value="1"/>
</dbReference>
<evidence type="ECO:0000256" key="5">
    <source>
        <dbReference type="ARBA" id="ARBA00022691"/>
    </source>
</evidence>
<feature type="binding site" evidence="13">
    <location>
        <position position="189"/>
    </location>
    <ligand>
        <name>[4Fe-4S] cluster</name>
        <dbReference type="ChEBI" id="CHEBI:49883"/>
        <label>2</label>
        <note>4Fe-4S-S-AdoMet</note>
    </ligand>
</feature>
<dbReference type="SFLD" id="SFLDG01082">
    <property type="entry name" value="B12-binding_domain_containing"/>
    <property type="match status" value="1"/>
</dbReference>
<feature type="domain" description="MTTase N-terminal" evidence="16">
    <location>
        <begin position="17"/>
        <end position="133"/>
    </location>
</feature>
<keyword evidence="19" id="KW-1185">Reference proteome</keyword>
<dbReference type="SFLD" id="SFLDS00029">
    <property type="entry name" value="Radical_SAM"/>
    <property type="match status" value="1"/>
</dbReference>
<evidence type="ECO:0000256" key="8">
    <source>
        <dbReference type="ARBA" id="ARBA00023014"/>
    </source>
</evidence>
<comment type="subcellular location">
    <subcellularLocation>
        <location evidence="13">Cytoplasm</location>
    </subcellularLocation>
</comment>
<dbReference type="GO" id="GO:0046872">
    <property type="term" value="F:metal ion binding"/>
    <property type="evidence" value="ECO:0007669"/>
    <property type="project" value="UniProtKB-KW"/>
</dbReference>
<evidence type="ECO:0000256" key="6">
    <source>
        <dbReference type="ARBA" id="ARBA00022723"/>
    </source>
</evidence>
<evidence type="ECO:0000256" key="3">
    <source>
        <dbReference type="ARBA" id="ARBA00022490"/>
    </source>
</evidence>
<dbReference type="Proteomes" id="UP000525298">
    <property type="component" value="Unassembled WGS sequence"/>
</dbReference>
<protein>
    <recommendedName>
        <fullName evidence="10 13">tRNA-2-methylthio-N(6)-dimethylallyladenosine synthase</fullName>
        <ecNumber evidence="9 13">2.8.4.3</ecNumber>
    </recommendedName>
    <alternativeName>
        <fullName evidence="12 13">(Dimethylallyl)adenosine tRNA methylthiotransferase MiaB</fullName>
    </alternativeName>
    <alternativeName>
        <fullName evidence="11 13">tRNA-i(6)A37 methylthiotransferase</fullName>
    </alternativeName>
</protein>
<comment type="cofactor">
    <cofactor evidence="13">
        <name>[4Fe-4S] cluster</name>
        <dbReference type="ChEBI" id="CHEBI:49883"/>
    </cofactor>
    <text evidence="13">Binds 2 [4Fe-4S] clusters. One cluster is coordinated with 3 cysteines and an exchangeable S-adenosyl-L-methionine.</text>
</comment>
<dbReference type="NCBIfam" id="TIGR01574">
    <property type="entry name" value="miaB-methiolase"/>
    <property type="match status" value="1"/>
</dbReference>
<feature type="domain" description="TRAM" evidence="15">
    <location>
        <begin position="407"/>
        <end position="486"/>
    </location>
</feature>
<gene>
    <name evidence="13" type="primary">miaB</name>
    <name evidence="18" type="ORF">HNR65_000941</name>
</gene>
<dbReference type="Gene3D" id="3.40.50.12160">
    <property type="entry name" value="Methylthiotransferase, N-terminal domain"/>
    <property type="match status" value="1"/>
</dbReference>
<dbReference type="Pfam" id="PF00919">
    <property type="entry name" value="UPF0004"/>
    <property type="match status" value="1"/>
</dbReference>
<dbReference type="InterPro" id="IPR013848">
    <property type="entry name" value="Methylthiotransferase_N"/>
</dbReference>
<dbReference type="GO" id="GO:0005829">
    <property type="term" value="C:cytosol"/>
    <property type="evidence" value="ECO:0007669"/>
    <property type="project" value="TreeGrafter"/>
</dbReference>
<comment type="catalytic activity">
    <reaction evidence="13">
        <text>N(6)-dimethylallyladenosine(37) in tRNA + (sulfur carrier)-SH + AH2 + 2 S-adenosyl-L-methionine = 2-methylsulfanyl-N(6)-dimethylallyladenosine(37) in tRNA + (sulfur carrier)-H + 5'-deoxyadenosine + L-methionine + A + S-adenosyl-L-homocysteine + 2 H(+)</text>
        <dbReference type="Rhea" id="RHEA:37067"/>
        <dbReference type="Rhea" id="RHEA-COMP:10375"/>
        <dbReference type="Rhea" id="RHEA-COMP:10376"/>
        <dbReference type="Rhea" id="RHEA-COMP:14737"/>
        <dbReference type="Rhea" id="RHEA-COMP:14739"/>
        <dbReference type="ChEBI" id="CHEBI:13193"/>
        <dbReference type="ChEBI" id="CHEBI:15378"/>
        <dbReference type="ChEBI" id="CHEBI:17319"/>
        <dbReference type="ChEBI" id="CHEBI:17499"/>
        <dbReference type="ChEBI" id="CHEBI:29917"/>
        <dbReference type="ChEBI" id="CHEBI:57844"/>
        <dbReference type="ChEBI" id="CHEBI:57856"/>
        <dbReference type="ChEBI" id="CHEBI:59789"/>
        <dbReference type="ChEBI" id="CHEBI:64428"/>
        <dbReference type="ChEBI" id="CHEBI:74415"/>
        <dbReference type="ChEBI" id="CHEBI:74417"/>
        <dbReference type="EC" id="2.8.4.3"/>
    </reaction>
</comment>
<feature type="compositionally biased region" description="Pro residues" evidence="14">
    <location>
        <begin position="162"/>
        <end position="175"/>
    </location>
</feature>
<feature type="compositionally biased region" description="Basic and acidic residues" evidence="14">
    <location>
        <begin position="144"/>
        <end position="157"/>
    </location>
</feature>
<dbReference type="InterPro" id="IPR038135">
    <property type="entry name" value="Methylthiotransferase_N_sf"/>
</dbReference>
<dbReference type="PROSITE" id="PS50926">
    <property type="entry name" value="TRAM"/>
    <property type="match status" value="1"/>
</dbReference>
<dbReference type="InterPro" id="IPR005839">
    <property type="entry name" value="Methylthiotransferase"/>
</dbReference>
<evidence type="ECO:0000256" key="12">
    <source>
        <dbReference type="ARBA" id="ARBA00081141"/>
    </source>
</evidence>
<feature type="binding site" evidence="13">
    <location>
        <position position="196"/>
    </location>
    <ligand>
        <name>[4Fe-4S] cluster</name>
        <dbReference type="ChEBI" id="CHEBI:49883"/>
        <label>2</label>
        <note>4Fe-4S-S-AdoMet</note>
    </ligand>
</feature>
<dbReference type="InterPro" id="IPR007197">
    <property type="entry name" value="rSAM"/>
</dbReference>
<keyword evidence="5 13" id="KW-0949">S-adenosyl-L-methionine</keyword>
<evidence type="ECO:0000313" key="18">
    <source>
        <dbReference type="EMBL" id="MBA2880623.1"/>
    </source>
</evidence>
<dbReference type="PROSITE" id="PS01278">
    <property type="entry name" value="MTTASE_RADICAL"/>
    <property type="match status" value="1"/>
</dbReference>
<dbReference type="NCBIfam" id="TIGR00089">
    <property type="entry name" value="MiaB/RimO family radical SAM methylthiotransferase"/>
    <property type="match status" value="1"/>
</dbReference>
<evidence type="ECO:0000313" key="19">
    <source>
        <dbReference type="Proteomes" id="UP000525298"/>
    </source>
</evidence>
<evidence type="ECO:0000256" key="14">
    <source>
        <dbReference type="SAM" id="MobiDB-lite"/>
    </source>
</evidence>
<dbReference type="Gene3D" id="3.80.30.20">
    <property type="entry name" value="tm_1862 like domain"/>
    <property type="match status" value="1"/>
</dbReference>
<feature type="domain" description="Radical SAM core" evidence="17">
    <location>
        <begin position="175"/>
        <end position="404"/>
    </location>
</feature>
<feature type="binding site" evidence="13">
    <location>
        <position position="193"/>
    </location>
    <ligand>
        <name>[4Fe-4S] cluster</name>
        <dbReference type="ChEBI" id="CHEBI:49883"/>
        <label>2</label>
        <note>4Fe-4S-S-AdoMet</note>
    </ligand>
</feature>
<dbReference type="EC" id="2.8.4.3" evidence="9 13"/>
<evidence type="ECO:0000256" key="11">
    <source>
        <dbReference type="ARBA" id="ARBA00080698"/>
    </source>
</evidence>
<evidence type="ECO:0000256" key="7">
    <source>
        <dbReference type="ARBA" id="ARBA00023004"/>
    </source>
</evidence>
<keyword evidence="3 13" id="KW-0963">Cytoplasm</keyword>
<reference evidence="18 19" key="1">
    <citation type="submission" date="2020-07" db="EMBL/GenBank/DDBJ databases">
        <title>Genomic Encyclopedia of Type Strains, Phase IV (KMG-IV): sequencing the most valuable type-strain genomes for metagenomic binning, comparative biology and taxonomic classification.</title>
        <authorList>
            <person name="Goeker M."/>
        </authorList>
    </citation>
    <scope>NUCLEOTIDE SEQUENCE [LARGE SCALE GENOMIC DNA]</scope>
    <source>
        <strain evidence="18 19">DSM 17721</strain>
    </source>
</reference>
<dbReference type="InterPro" id="IPR006638">
    <property type="entry name" value="Elp3/MiaA/NifB-like_rSAM"/>
</dbReference>
<comment type="caution">
    <text evidence="18">The sequence shown here is derived from an EMBL/GenBank/DDBJ whole genome shotgun (WGS) entry which is preliminary data.</text>
</comment>
<evidence type="ECO:0000256" key="2">
    <source>
        <dbReference type="ARBA" id="ARBA00022485"/>
    </source>
</evidence>
<keyword evidence="4 13" id="KW-0808">Transferase</keyword>
<dbReference type="InterPro" id="IPR023404">
    <property type="entry name" value="rSAM_horseshoe"/>
</dbReference>
<dbReference type="GO" id="GO:0035597">
    <property type="term" value="F:tRNA-2-methylthio-N(6)-dimethylallyladenosine(37) synthase activity"/>
    <property type="evidence" value="ECO:0007669"/>
    <property type="project" value="UniProtKB-EC"/>
</dbReference>
<feature type="region of interest" description="Disordered" evidence="14">
    <location>
        <begin position="144"/>
        <end position="175"/>
    </location>
</feature>
<dbReference type="FunFam" id="3.80.30.20:FF:000001">
    <property type="entry name" value="tRNA-2-methylthio-N(6)-dimethylallyladenosine synthase 2"/>
    <property type="match status" value="1"/>
</dbReference>
<dbReference type="PROSITE" id="PS51918">
    <property type="entry name" value="RADICAL_SAM"/>
    <property type="match status" value="1"/>
</dbReference>
<feature type="binding site" evidence="13">
    <location>
        <position position="62"/>
    </location>
    <ligand>
        <name>[4Fe-4S] cluster</name>
        <dbReference type="ChEBI" id="CHEBI:49883"/>
        <label>1</label>
    </ligand>
</feature>
<dbReference type="EMBL" id="JACDUS010000002">
    <property type="protein sequence ID" value="MBA2880623.1"/>
    <property type="molecule type" value="Genomic_DNA"/>
</dbReference>
<evidence type="ECO:0000256" key="1">
    <source>
        <dbReference type="ARBA" id="ARBA00003234"/>
    </source>
</evidence>
<evidence type="ECO:0000256" key="13">
    <source>
        <dbReference type="HAMAP-Rule" id="MF_01864"/>
    </source>
</evidence>
<dbReference type="RefSeq" id="WP_232364654.1">
    <property type="nucleotide sequence ID" value="NZ_JACDUS010000002.1"/>
</dbReference>
<feature type="binding site" evidence="13">
    <location>
        <position position="26"/>
    </location>
    <ligand>
        <name>[4Fe-4S] cluster</name>
        <dbReference type="ChEBI" id="CHEBI:49883"/>
        <label>1</label>
    </ligand>
</feature>
<feature type="binding site" evidence="13">
    <location>
        <position position="96"/>
    </location>
    <ligand>
        <name>[4Fe-4S] cluster</name>
        <dbReference type="ChEBI" id="CHEBI:49883"/>
        <label>1</label>
    </ligand>
</feature>
<dbReference type="PANTHER" id="PTHR43020">
    <property type="entry name" value="CDK5 REGULATORY SUBUNIT-ASSOCIATED PROTEIN 1"/>
    <property type="match status" value="1"/>
</dbReference>
<dbReference type="InterPro" id="IPR002792">
    <property type="entry name" value="TRAM_dom"/>
</dbReference>
<evidence type="ECO:0000256" key="10">
    <source>
        <dbReference type="ARBA" id="ARBA00068570"/>
    </source>
</evidence>
<organism evidence="18 19">
    <name type="scientific">Desulfosalsimonas propionicica</name>
    <dbReference type="NCBI Taxonomy" id="332175"/>
    <lineage>
        <taxon>Bacteria</taxon>
        <taxon>Pseudomonadati</taxon>
        <taxon>Thermodesulfobacteriota</taxon>
        <taxon>Desulfobacteria</taxon>
        <taxon>Desulfobacterales</taxon>
        <taxon>Desulfosalsimonadaceae</taxon>
        <taxon>Desulfosalsimonas</taxon>
    </lineage>
</organism>
<dbReference type="FunFam" id="3.40.50.12160:FF:000003">
    <property type="entry name" value="CDK5 regulatory subunit-associated protein 1"/>
    <property type="match status" value="1"/>
</dbReference>
<evidence type="ECO:0000259" key="16">
    <source>
        <dbReference type="PROSITE" id="PS51449"/>
    </source>
</evidence>
<dbReference type="PROSITE" id="PS51449">
    <property type="entry name" value="MTTASE_N"/>
    <property type="match status" value="1"/>
</dbReference>
<name>A0A7W0HJZ9_9BACT</name>
<keyword evidence="7 13" id="KW-0408">Iron</keyword>
<evidence type="ECO:0000259" key="15">
    <source>
        <dbReference type="PROSITE" id="PS50926"/>
    </source>
</evidence>
<keyword evidence="13" id="KW-0819">tRNA processing</keyword>
<evidence type="ECO:0000256" key="9">
    <source>
        <dbReference type="ARBA" id="ARBA00033765"/>
    </source>
</evidence>
<dbReference type="PANTHER" id="PTHR43020:SF2">
    <property type="entry name" value="MITOCHONDRIAL TRNA METHYLTHIOTRANSFERASE CDK5RAP1"/>
    <property type="match status" value="1"/>
</dbReference>
<comment type="similarity">
    <text evidence="13">Belongs to the methylthiotransferase family. MiaB subfamily.</text>
</comment>
<dbReference type="GO" id="GO:0051539">
    <property type="term" value="F:4 iron, 4 sulfur cluster binding"/>
    <property type="evidence" value="ECO:0007669"/>
    <property type="project" value="UniProtKB-UniRule"/>
</dbReference>
<accession>A0A7W0HJZ9</accession>
<dbReference type="SMART" id="SM00729">
    <property type="entry name" value="Elp3"/>
    <property type="match status" value="1"/>
</dbReference>
<dbReference type="SUPFAM" id="SSF102114">
    <property type="entry name" value="Radical SAM enzymes"/>
    <property type="match status" value="1"/>
</dbReference>
<dbReference type="InterPro" id="IPR058240">
    <property type="entry name" value="rSAM_sf"/>
</dbReference>